<accession>A0A0F8XW51</accession>
<proteinExistence type="predicted"/>
<dbReference type="EMBL" id="LAZR01060533">
    <property type="protein sequence ID" value="KKK65480.1"/>
    <property type="molecule type" value="Genomic_DNA"/>
</dbReference>
<gene>
    <name evidence="1" type="ORF">LCGC14_2973690</name>
</gene>
<organism evidence="1">
    <name type="scientific">marine sediment metagenome</name>
    <dbReference type="NCBI Taxonomy" id="412755"/>
    <lineage>
        <taxon>unclassified sequences</taxon>
        <taxon>metagenomes</taxon>
        <taxon>ecological metagenomes</taxon>
    </lineage>
</organism>
<sequence length="93" mass="10425">SSKTKVFSMALNAWMDSIASIYNRFAVPKLFKLNNFKVDKLPQITHTDIESPDLEELGKYIATLAGAGMPLFPDEILENKLRTIGNLPQKEAE</sequence>
<dbReference type="AlphaFoldDB" id="A0A0F8XW51"/>
<name>A0A0F8XW51_9ZZZZ</name>
<evidence type="ECO:0000313" key="1">
    <source>
        <dbReference type="EMBL" id="KKK65480.1"/>
    </source>
</evidence>
<protein>
    <submittedName>
        <fullName evidence="1">Uncharacterized protein</fullName>
    </submittedName>
</protein>
<reference evidence="1" key="1">
    <citation type="journal article" date="2015" name="Nature">
        <title>Complex archaea that bridge the gap between prokaryotes and eukaryotes.</title>
        <authorList>
            <person name="Spang A."/>
            <person name="Saw J.H."/>
            <person name="Jorgensen S.L."/>
            <person name="Zaremba-Niedzwiedzka K."/>
            <person name="Martijn J."/>
            <person name="Lind A.E."/>
            <person name="van Eijk R."/>
            <person name="Schleper C."/>
            <person name="Guy L."/>
            <person name="Ettema T.J."/>
        </authorList>
    </citation>
    <scope>NUCLEOTIDE SEQUENCE</scope>
</reference>
<feature type="non-terminal residue" evidence="1">
    <location>
        <position position="1"/>
    </location>
</feature>
<comment type="caution">
    <text evidence="1">The sequence shown here is derived from an EMBL/GenBank/DDBJ whole genome shotgun (WGS) entry which is preliminary data.</text>
</comment>